<dbReference type="Proteomes" id="UP000830768">
    <property type="component" value="Chromosome 3"/>
</dbReference>
<reference evidence="1" key="1">
    <citation type="submission" date="2021-11" db="EMBL/GenBank/DDBJ databases">
        <title>Fusarium solani-melongenae Genome sequencing and assembly.</title>
        <authorList>
            <person name="Xie S."/>
            <person name="Huang L."/>
            <person name="Zhang X."/>
        </authorList>
    </citation>
    <scope>NUCLEOTIDE SEQUENCE</scope>
    <source>
        <strain evidence="1">CRI 24-3</strain>
    </source>
</reference>
<protein>
    <submittedName>
        <fullName evidence="1">Uncharacterized protein</fullName>
    </submittedName>
</protein>
<name>A0ACD3YUU2_FUSSC</name>
<evidence type="ECO:0000313" key="1">
    <source>
        <dbReference type="EMBL" id="UPK92715.1"/>
    </source>
</evidence>
<evidence type="ECO:0000313" key="2">
    <source>
        <dbReference type="Proteomes" id="UP000830768"/>
    </source>
</evidence>
<accession>A0ACD3YUU2</accession>
<sequence>MATEKQVFVTEALPESGSPSDQDSSPESYQYGANRDLSSNKSFFSWFDPNDSPAERRLVQKLDFFILTYAFVGFWVLYIDRGVLANAYVSGMREDLKLFGNQYIQLNAVYSAGYCIWYRTDEIIRRAGIFYVSSGVGTMTTGLLAARIYTNLNGHLGHAGWRWMYLVASFLTFPVAIWGLTSLPGTPRDGKRWFMTEHEFGLAKERMALQGRLDPKGLSLSRESLKRFLGRWHFWVLVPWNVQWTLGFLGMSSGALWLRAQTQYTTAQVNNFTAISPSLGIVWIMSFAWVVDKFGRKAIVPTIAFACGIHFISKFAWLLFDQTSFGFKWFAIVVNYIEVSLSPINYSLANIVCAADAEERAFVISSMLAISTAFGSWVSILSFPTVEAPRFFKGYVMEAVLQVTYLTWTIMVVWFSGREERQKKKQQKELRGNP</sequence>
<proteinExistence type="predicted"/>
<dbReference type="EMBL" id="CP090032">
    <property type="protein sequence ID" value="UPK92715.1"/>
    <property type="molecule type" value="Genomic_DNA"/>
</dbReference>
<keyword evidence="2" id="KW-1185">Reference proteome</keyword>
<gene>
    <name evidence="1" type="ORF">LCI18_003650</name>
</gene>
<organism evidence="1 2">
    <name type="scientific">Fusarium solani subsp. cucurbitae</name>
    <name type="common">Neocosmosporum cucurbitae</name>
    <dbReference type="NCBI Taxonomy" id="2747967"/>
    <lineage>
        <taxon>Eukaryota</taxon>
        <taxon>Fungi</taxon>
        <taxon>Dikarya</taxon>
        <taxon>Ascomycota</taxon>
        <taxon>Pezizomycotina</taxon>
        <taxon>Sordariomycetes</taxon>
        <taxon>Hypocreomycetidae</taxon>
        <taxon>Hypocreales</taxon>
        <taxon>Nectriaceae</taxon>
        <taxon>Fusarium</taxon>
        <taxon>Fusarium solani species complex</taxon>
    </lineage>
</organism>